<reference evidence="1 2" key="1">
    <citation type="journal article" date="2013" name="Nat. Genet.">
        <title>The genome of the hydatid tapeworm Echinococcus granulosus.</title>
        <authorList>
            <person name="Zheng H."/>
            <person name="Zhang W."/>
            <person name="Zhang L."/>
            <person name="Zhang Z."/>
            <person name="Li J."/>
            <person name="Lu G."/>
            <person name="Zhu Y."/>
            <person name="Wang Y."/>
            <person name="Huang Y."/>
            <person name="Liu J."/>
            <person name="Kang H."/>
            <person name="Chen J."/>
            <person name="Wang L."/>
            <person name="Chen A."/>
            <person name="Yu S."/>
            <person name="Gao Z."/>
            <person name="Jin L."/>
            <person name="Gu W."/>
            <person name="Wang Z."/>
            <person name="Zhao L."/>
            <person name="Shi B."/>
            <person name="Wen H."/>
            <person name="Lin R."/>
            <person name="Jones M.K."/>
            <person name="Brejova B."/>
            <person name="Vinar T."/>
            <person name="Zhao G."/>
            <person name="McManus D.P."/>
            <person name="Chen Z."/>
            <person name="Zhou Y."/>
            <person name="Wang S."/>
        </authorList>
    </citation>
    <scope>NUCLEOTIDE SEQUENCE [LARGE SCALE GENOMIC DNA]</scope>
</reference>
<organism evidence="1 2">
    <name type="scientific">Echinococcus granulosus</name>
    <name type="common">Hydatid tapeworm</name>
    <dbReference type="NCBI Taxonomy" id="6210"/>
    <lineage>
        <taxon>Eukaryota</taxon>
        <taxon>Metazoa</taxon>
        <taxon>Spiralia</taxon>
        <taxon>Lophotrochozoa</taxon>
        <taxon>Platyhelminthes</taxon>
        <taxon>Cestoda</taxon>
        <taxon>Eucestoda</taxon>
        <taxon>Cyclophyllidea</taxon>
        <taxon>Taeniidae</taxon>
        <taxon>Echinococcus</taxon>
        <taxon>Echinococcus granulosus group</taxon>
    </lineage>
</organism>
<dbReference type="RefSeq" id="XP_024350529.1">
    <property type="nucleotide sequence ID" value="XM_024495066.1"/>
</dbReference>
<dbReference type="Proteomes" id="UP000019149">
    <property type="component" value="Unassembled WGS sequence"/>
</dbReference>
<comment type="caution">
    <text evidence="1">The sequence shown here is derived from an EMBL/GenBank/DDBJ whole genome shotgun (WGS) entry which is preliminary data.</text>
</comment>
<dbReference type="EMBL" id="APAU02000046">
    <property type="protein sequence ID" value="EUB59333.1"/>
    <property type="molecule type" value="Genomic_DNA"/>
</dbReference>
<evidence type="ECO:0000313" key="2">
    <source>
        <dbReference type="Proteomes" id="UP000019149"/>
    </source>
</evidence>
<gene>
    <name evidence="1" type="ORF">EGR_05817</name>
</gene>
<protein>
    <submittedName>
        <fullName evidence="1">Uncharacterized protein</fullName>
    </submittedName>
</protein>
<name>W6UE49_ECHGR</name>
<dbReference type="GeneID" id="36341532"/>
<accession>W6UE49</accession>
<dbReference type="CTD" id="36341532"/>
<sequence length="97" mass="10999">MPEKFTASLRHGEINLLPLLNVKSVVPPHMLCFVEMTNWEALMPPRRLVQHHEGKAVVRRVSQCSVEHICTGRFHHRLVFPSSANLTCHVVGHTTSL</sequence>
<dbReference type="KEGG" id="egl:EGR_05817"/>
<proteinExistence type="predicted"/>
<dbReference type="AlphaFoldDB" id="W6UE49"/>
<keyword evidence="2" id="KW-1185">Reference proteome</keyword>
<evidence type="ECO:0000313" key="1">
    <source>
        <dbReference type="EMBL" id="EUB59333.1"/>
    </source>
</evidence>